<protein>
    <recommendedName>
        <fullName evidence="2">DUF6533 domain-containing protein</fullName>
    </recommendedName>
</protein>
<accession>V2WRS9</accession>
<dbReference type="HOGENOM" id="CLU_035509_13_0_1"/>
<dbReference type="OrthoDB" id="2679643at2759"/>
<evidence type="ECO:0000313" key="4">
    <source>
        <dbReference type="Proteomes" id="UP000017559"/>
    </source>
</evidence>
<feature type="transmembrane region" description="Helical" evidence="1">
    <location>
        <begin position="193"/>
        <end position="213"/>
    </location>
</feature>
<evidence type="ECO:0000313" key="3">
    <source>
        <dbReference type="EMBL" id="ESK82935.1"/>
    </source>
</evidence>
<proteinExistence type="predicted"/>
<comment type="caution">
    <text evidence="3">The sequence shown here is derived from an EMBL/GenBank/DDBJ whole genome shotgun (WGS) entry which is preliminary data.</text>
</comment>
<keyword evidence="1" id="KW-1133">Transmembrane helix</keyword>
<reference evidence="3 4" key="1">
    <citation type="journal article" date="2014" name="BMC Genomics">
        <title>Genome and secretome analysis of the hemibiotrophic fungal pathogen, Moniliophthora roreri, which causes frosty pod rot disease of cacao: mechanisms of the biotrophic and necrotrophic phases.</title>
        <authorList>
            <person name="Meinhardt L.W."/>
            <person name="Costa G.G.L."/>
            <person name="Thomazella D.P.T."/>
            <person name="Teixeira P.J.P.L."/>
            <person name="Carazzolle M.F."/>
            <person name="Schuster S.C."/>
            <person name="Carlson J.E."/>
            <person name="Guiltinan M.J."/>
            <person name="Mieczkowski P."/>
            <person name="Farmer A."/>
            <person name="Ramaraj T."/>
            <person name="Crozier J."/>
            <person name="Davis R.E."/>
            <person name="Shao J."/>
            <person name="Melnick R.L."/>
            <person name="Pereira G.A.G."/>
            <person name="Bailey B.A."/>
        </authorList>
    </citation>
    <scope>NUCLEOTIDE SEQUENCE [LARGE SCALE GENOMIC DNA]</scope>
    <source>
        <strain evidence="3 4">MCA 2997</strain>
    </source>
</reference>
<evidence type="ECO:0000259" key="2">
    <source>
        <dbReference type="Pfam" id="PF20151"/>
    </source>
</evidence>
<feature type="transmembrane region" description="Helical" evidence="1">
    <location>
        <begin position="113"/>
        <end position="133"/>
    </location>
</feature>
<dbReference type="Pfam" id="PF20151">
    <property type="entry name" value="DUF6533"/>
    <property type="match status" value="1"/>
</dbReference>
<name>V2WRS9_MONRO</name>
<keyword evidence="4" id="KW-1185">Reference proteome</keyword>
<dbReference type="EMBL" id="AWSO01001734">
    <property type="protein sequence ID" value="ESK82935.1"/>
    <property type="molecule type" value="Genomic_DNA"/>
</dbReference>
<dbReference type="KEGG" id="mrr:Moror_11827"/>
<sequence length="380" mass="42393">MTSTPDPATLLLSLRGAECARNVALASFALNIWDIVTTIDEEIQYFWSGPWTLTRVLFFFNRYLAPATTIIALYCFFGPDLSETVRCKPVATSDIERDFKDVPSCTNAIKGCFAMNVIGLTAVQAVLVIRIWYLFKHSPVIRVISILSVTIGAILSAFFVGQSFPLLRSIPNEIPGLRQIGCAIPPPTNFWKLFLPALILHTLLFVLTALRALRTPKVFRDAPLLWRLLRDGGVFYFVVLVIVGYSAISAFFIDIPEINIPAIFSNAMLTITSVAISRLMLNLRSLAARLGYDEEWIFNNVEIERLNWKRGIREGEIIVEVDDHSEGLDTSQDLELLECQNLNPKDGPSSLSFRSSVGVRVTRVGDLPAVQGGMPPHVYR</sequence>
<feature type="transmembrane region" description="Helical" evidence="1">
    <location>
        <begin position="259"/>
        <end position="281"/>
    </location>
</feature>
<dbReference type="AlphaFoldDB" id="V2WRS9"/>
<evidence type="ECO:0000256" key="1">
    <source>
        <dbReference type="SAM" id="Phobius"/>
    </source>
</evidence>
<organism evidence="3 4">
    <name type="scientific">Moniliophthora roreri (strain MCA 2997)</name>
    <name type="common">Cocoa frosty pod rot fungus</name>
    <name type="synonym">Crinipellis roreri</name>
    <dbReference type="NCBI Taxonomy" id="1381753"/>
    <lineage>
        <taxon>Eukaryota</taxon>
        <taxon>Fungi</taxon>
        <taxon>Dikarya</taxon>
        <taxon>Basidiomycota</taxon>
        <taxon>Agaricomycotina</taxon>
        <taxon>Agaricomycetes</taxon>
        <taxon>Agaricomycetidae</taxon>
        <taxon>Agaricales</taxon>
        <taxon>Marasmiineae</taxon>
        <taxon>Marasmiaceae</taxon>
        <taxon>Moniliophthora</taxon>
    </lineage>
</organism>
<feature type="transmembrane region" description="Helical" evidence="1">
    <location>
        <begin position="234"/>
        <end position="253"/>
    </location>
</feature>
<gene>
    <name evidence="3" type="ORF">Moror_11827</name>
</gene>
<feature type="transmembrane region" description="Helical" evidence="1">
    <location>
        <begin position="140"/>
        <end position="161"/>
    </location>
</feature>
<dbReference type="InterPro" id="IPR045340">
    <property type="entry name" value="DUF6533"/>
</dbReference>
<feature type="domain" description="DUF6533" evidence="2">
    <location>
        <begin position="23"/>
        <end position="66"/>
    </location>
</feature>
<keyword evidence="1" id="KW-0812">Transmembrane</keyword>
<dbReference type="Proteomes" id="UP000017559">
    <property type="component" value="Unassembled WGS sequence"/>
</dbReference>
<keyword evidence="1" id="KW-0472">Membrane</keyword>